<accession>A0A8I7B6I4</accession>
<evidence type="ECO:0000313" key="3">
    <source>
        <dbReference type="Proteomes" id="UP000011116"/>
    </source>
</evidence>
<organism evidence="2 3">
    <name type="scientific">Hordeum vulgare subsp. vulgare</name>
    <name type="common">Domesticated barley</name>
    <dbReference type="NCBI Taxonomy" id="112509"/>
    <lineage>
        <taxon>Eukaryota</taxon>
        <taxon>Viridiplantae</taxon>
        <taxon>Streptophyta</taxon>
        <taxon>Embryophyta</taxon>
        <taxon>Tracheophyta</taxon>
        <taxon>Spermatophyta</taxon>
        <taxon>Magnoliopsida</taxon>
        <taxon>Liliopsida</taxon>
        <taxon>Poales</taxon>
        <taxon>Poaceae</taxon>
        <taxon>BOP clade</taxon>
        <taxon>Pooideae</taxon>
        <taxon>Triticodae</taxon>
        <taxon>Triticeae</taxon>
        <taxon>Hordeinae</taxon>
        <taxon>Hordeum</taxon>
    </lineage>
</organism>
<reference evidence="2" key="3">
    <citation type="submission" date="2022-01" db="UniProtKB">
        <authorList>
            <consortium name="EnsemblPlants"/>
        </authorList>
    </citation>
    <scope>IDENTIFICATION</scope>
    <source>
        <strain evidence="2">subsp. vulgare</strain>
    </source>
</reference>
<evidence type="ECO:0000256" key="1">
    <source>
        <dbReference type="SAM" id="MobiDB-lite"/>
    </source>
</evidence>
<keyword evidence="3" id="KW-1185">Reference proteome</keyword>
<feature type="compositionally biased region" description="Basic and acidic residues" evidence="1">
    <location>
        <begin position="134"/>
        <end position="149"/>
    </location>
</feature>
<dbReference type="PANTHER" id="PTHR34480">
    <property type="entry name" value="OS01G0967800 PROTEIN-RELATED"/>
    <property type="match status" value="1"/>
</dbReference>
<reference evidence="3" key="1">
    <citation type="journal article" date="2012" name="Nature">
        <title>A physical, genetic and functional sequence assembly of the barley genome.</title>
        <authorList>
            <consortium name="The International Barley Genome Sequencing Consortium"/>
            <person name="Mayer K.F."/>
            <person name="Waugh R."/>
            <person name="Brown J.W."/>
            <person name="Schulman A."/>
            <person name="Langridge P."/>
            <person name="Platzer M."/>
            <person name="Fincher G.B."/>
            <person name="Muehlbauer G.J."/>
            <person name="Sato K."/>
            <person name="Close T.J."/>
            <person name="Wise R.P."/>
            <person name="Stein N."/>
        </authorList>
    </citation>
    <scope>NUCLEOTIDE SEQUENCE [LARGE SCALE GENOMIC DNA]</scope>
    <source>
        <strain evidence="3">cv. Morex</strain>
    </source>
</reference>
<dbReference type="Proteomes" id="UP000011116">
    <property type="component" value="Chromosome 3H"/>
</dbReference>
<feature type="region of interest" description="Disordered" evidence="1">
    <location>
        <begin position="134"/>
        <end position="153"/>
    </location>
</feature>
<dbReference type="AlphaFoldDB" id="A0A8I7B6I4"/>
<dbReference type="Gramene" id="HORVU.MOREX.r3.3HG0325730.1">
    <property type="protein sequence ID" value="HORVU.MOREX.r3.3HG0325730.1"/>
    <property type="gene ID" value="HORVU.MOREX.r3.3HG0325730"/>
</dbReference>
<protein>
    <submittedName>
        <fullName evidence="2">Uncharacterized protein</fullName>
    </submittedName>
</protein>
<feature type="compositionally biased region" description="Low complexity" evidence="1">
    <location>
        <begin position="30"/>
        <end position="44"/>
    </location>
</feature>
<dbReference type="PANTHER" id="PTHR34480:SF10">
    <property type="match status" value="1"/>
</dbReference>
<evidence type="ECO:0000313" key="2">
    <source>
        <dbReference type="EnsemblPlants" id="HORVU.MOREX.r3.3HG0325730.1"/>
    </source>
</evidence>
<reference evidence="2" key="2">
    <citation type="submission" date="2020-10" db="EMBL/GenBank/DDBJ databases">
        <authorList>
            <person name="Scholz U."/>
            <person name="Mascher M."/>
            <person name="Fiebig A."/>
        </authorList>
    </citation>
    <scope>NUCLEOTIDE SEQUENCE [LARGE SCALE GENOMIC DNA]</scope>
    <source>
        <strain evidence="2">cv. Morex</strain>
    </source>
</reference>
<proteinExistence type="predicted"/>
<feature type="region of interest" description="Disordered" evidence="1">
    <location>
        <begin position="1"/>
        <end position="62"/>
    </location>
</feature>
<name>A0A8I7B6I4_HORVV</name>
<dbReference type="EnsemblPlants" id="HORVU.MOREX.r3.3HG0325730.1">
    <property type="protein sequence ID" value="HORVU.MOREX.r3.3HG0325730.1"/>
    <property type="gene ID" value="HORVU.MOREX.r3.3HG0325730"/>
</dbReference>
<sequence>MVDEMPLPHKKRDRGVGSSRRCRGDGAGFSVESYSSDGNVSSSGTNAGDHGASPFGSLDQPPNTGLAYESRYHEILVSRLVELQLRAGVAGAVAAHDSLNLPPDETVEALTRTTFYDDELRAAMVEYQLHKLLTEPHNPDLEGRERDSGEDSGDDIAEEQFVQFSEELKARGSAEIDTETQLNQEQFDRLCVKLIRYRIIAPGKHIDELDDATLEREYPIELALGDKDLSPYLEDGAFGWYFDADLCLLASLSDYQRLVLPNCAWSEYESLSQYMSFYNTPEADRDYVLYWEKMVKEIKWLENHVHKEDTPEWDQIRRKGLYQAIKIAAEFPNINFSLAYYGFMEYIWRTRFYVVFVKGLDRAYFEIWKRVTGQQMCFRDALQEVCNENLVPSRQHTLKAELQHPGGFLKLEQQFRRCTEGISKEISICSVVVPDWIAQELISQEVRFKRALPKAYAQYAKKKLKVAEAIGLIPKAEMPA</sequence>